<evidence type="ECO:0000313" key="3">
    <source>
        <dbReference type="EMBL" id="RMQ45219.1"/>
    </source>
</evidence>
<dbReference type="InterPro" id="IPR012675">
    <property type="entry name" value="Beta-grasp_dom_sf"/>
</dbReference>
<dbReference type="OrthoDB" id="9806195at2"/>
<sequence>MPEIHVGDRHWPVAEASNLLDALNQAGVAVPYSCRAGSCHACLVRCVEGEPQDQKPDALAPDKRQQGWRLACQCRVVEDLTVEVFDPARDGLPATVSGCDWLSPTVLRLRLEPDRPLRYRAGQHQVLWTDSGIARPYSLASLPGDDGFLEFHIDCRHPGAFSNAARQLQPGERIRLGELRGGALHYDPDWQERPLLLLAAGTGLGPLWGVLREALRQEHQGAIHLLHLAHEHSEHYLASELQSLAKMHPRLQVRLVTSDEQTAALGELRLLSRQAVALVCGSTVSVEAFAKALYLAGVPRNRVLADAFASRGYAGT</sequence>
<dbReference type="InterPro" id="IPR001433">
    <property type="entry name" value="OxRdtase_FAD/NAD-bd"/>
</dbReference>
<organism evidence="3 4">
    <name type="scientific">Pseudomonas cichorii</name>
    <dbReference type="NCBI Taxonomy" id="36746"/>
    <lineage>
        <taxon>Bacteria</taxon>
        <taxon>Pseudomonadati</taxon>
        <taxon>Pseudomonadota</taxon>
        <taxon>Gammaproteobacteria</taxon>
        <taxon>Pseudomonadales</taxon>
        <taxon>Pseudomonadaceae</taxon>
        <taxon>Pseudomonas</taxon>
    </lineage>
</organism>
<dbReference type="SUPFAM" id="SSF52343">
    <property type="entry name" value="Ferredoxin reductase-like, C-terminal NADP-linked domain"/>
    <property type="match status" value="1"/>
</dbReference>
<dbReference type="Pfam" id="PF00175">
    <property type="entry name" value="NAD_binding_1"/>
    <property type="match status" value="1"/>
</dbReference>
<dbReference type="InterPro" id="IPR036010">
    <property type="entry name" value="2Fe-2S_ferredoxin-like_sf"/>
</dbReference>
<dbReference type="InterPro" id="IPR017927">
    <property type="entry name" value="FAD-bd_FR_type"/>
</dbReference>
<evidence type="ECO:0000259" key="2">
    <source>
        <dbReference type="PROSITE" id="PS51384"/>
    </source>
</evidence>
<dbReference type="Proteomes" id="UP000277236">
    <property type="component" value="Unassembled WGS sequence"/>
</dbReference>
<evidence type="ECO:0000313" key="4">
    <source>
        <dbReference type="Proteomes" id="UP000277236"/>
    </source>
</evidence>
<dbReference type="AlphaFoldDB" id="A0A3M4LUN4"/>
<accession>A0A3M4LUN4</accession>
<dbReference type="PROSITE" id="PS51085">
    <property type="entry name" value="2FE2S_FER_2"/>
    <property type="match status" value="1"/>
</dbReference>
<dbReference type="Gene3D" id="2.40.30.10">
    <property type="entry name" value="Translation factors"/>
    <property type="match status" value="1"/>
</dbReference>
<dbReference type="Gene3D" id="3.40.50.80">
    <property type="entry name" value="Nucleotide-binding domain of ferredoxin-NADP reductase (FNR) module"/>
    <property type="match status" value="1"/>
</dbReference>
<evidence type="ECO:0000259" key="1">
    <source>
        <dbReference type="PROSITE" id="PS51085"/>
    </source>
</evidence>
<dbReference type="PANTHER" id="PTHR47354:SF3">
    <property type="entry name" value="OXIDOREDUCTASE-RELATED"/>
    <property type="match status" value="1"/>
</dbReference>
<dbReference type="NCBIfam" id="NF004317">
    <property type="entry name" value="PRK05713.1"/>
    <property type="match status" value="1"/>
</dbReference>
<feature type="domain" description="2Fe-2S ferredoxin-type" evidence="1">
    <location>
        <begin position="2"/>
        <end position="88"/>
    </location>
</feature>
<feature type="domain" description="FAD-binding FR-type" evidence="2">
    <location>
        <begin position="89"/>
        <end position="187"/>
    </location>
</feature>
<gene>
    <name evidence="3" type="ORF">ALQ04_04491</name>
</gene>
<dbReference type="InterPro" id="IPR017938">
    <property type="entry name" value="Riboflavin_synthase-like_b-brl"/>
</dbReference>
<dbReference type="SUPFAM" id="SSF63380">
    <property type="entry name" value="Riboflavin synthase domain-like"/>
    <property type="match status" value="1"/>
</dbReference>
<dbReference type="Pfam" id="PF00970">
    <property type="entry name" value="FAD_binding_6"/>
    <property type="match status" value="1"/>
</dbReference>
<reference evidence="3 4" key="1">
    <citation type="submission" date="2018-08" db="EMBL/GenBank/DDBJ databases">
        <title>Recombination of ecologically and evolutionarily significant loci maintains genetic cohesion in the Pseudomonas syringae species complex.</title>
        <authorList>
            <person name="Dillon M."/>
            <person name="Thakur S."/>
            <person name="Almeida R.N.D."/>
            <person name="Weir B.S."/>
            <person name="Guttman D.S."/>
        </authorList>
    </citation>
    <scope>NUCLEOTIDE SEQUENCE [LARGE SCALE GENOMIC DNA]</scope>
    <source>
        <strain evidence="3 4">ICMP 3353</strain>
    </source>
</reference>
<proteinExistence type="predicted"/>
<dbReference type="InterPro" id="IPR039261">
    <property type="entry name" value="FNR_nucleotide-bd"/>
</dbReference>
<dbReference type="GO" id="GO:0016491">
    <property type="term" value="F:oxidoreductase activity"/>
    <property type="evidence" value="ECO:0007669"/>
    <property type="project" value="InterPro"/>
</dbReference>
<dbReference type="PROSITE" id="PS51384">
    <property type="entry name" value="FAD_FR"/>
    <property type="match status" value="1"/>
</dbReference>
<dbReference type="EMBL" id="RBRE01000055">
    <property type="protein sequence ID" value="RMQ45219.1"/>
    <property type="molecule type" value="Genomic_DNA"/>
</dbReference>
<dbReference type="InterPro" id="IPR001041">
    <property type="entry name" value="2Fe-2S_ferredoxin-type"/>
</dbReference>
<dbReference type="Gene3D" id="3.10.20.30">
    <property type="match status" value="1"/>
</dbReference>
<dbReference type="PANTHER" id="PTHR47354">
    <property type="entry name" value="NADH OXIDOREDUCTASE HCR"/>
    <property type="match status" value="1"/>
</dbReference>
<dbReference type="SUPFAM" id="SSF54292">
    <property type="entry name" value="2Fe-2S ferredoxin-like"/>
    <property type="match status" value="1"/>
</dbReference>
<dbReference type="RefSeq" id="WP_122316510.1">
    <property type="nucleotide sequence ID" value="NZ_RBRE01000055.1"/>
</dbReference>
<dbReference type="Pfam" id="PF00111">
    <property type="entry name" value="Fer2"/>
    <property type="match status" value="1"/>
</dbReference>
<dbReference type="CDD" id="cd00207">
    <property type="entry name" value="fer2"/>
    <property type="match status" value="1"/>
</dbReference>
<protein>
    <submittedName>
        <fullName evidence="3">Uncharacterized protein</fullName>
    </submittedName>
</protein>
<name>A0A3M4LUN4_PSECI</name>
<dbReference type="GO" id="GO:0051536">
    <property type="term" value="F:iron-sulfur cluster binding"/>
    <property type="evidence" value="ECO:0007669"/>
    <property type="project" value="InterPro"/>
</dbReference>
<dbReference type="InterPro" id="IPR008333">
    <property type="entry name" value="Cbr1-like_FAD-bd_dom"/>
</dbReference>
<comment type="caution">
    <text evidence="3">The sequence shown here is derived from an EMBL/GenBank/DDBJ whole genome shotgun (WGS) entry which is preliminary data.</text>
</comment>
<dbReference type="InterPro" id="IPR050415">
    <property type="entry name" value="MRET"/>
</dbReference>